<evidence type="ECO:0000313" key="1">
    <source>
        <dbReference type="EMBL" id="KKU99505.1"/>
    </source>
</evidence>
<dbReference type="EMBL" id="LCPP01000030">
    <property type="protein sequence ID" value="KKU99505.1"/>
    <property type="molecule type" value="Genomic_DNA"/>
</dbReference>
<dbReference type="AlphaFoldDB" id="A0A0G1XYW0"/>
<dbReference type="Proteomes" id="UP000034637">
    <property type="component" value="Unassembled WGS sequence"/>
</dbReference>
<reference evidence="1 2" key="1">
    <citation type="journal article" date="2015" name="Nature">
        <title>rRNA introns, odd ribosomes, and small enigmatic genomes across a large radiation of phyla.</title>
        <authorList>
            <person name="Brown C.T."/>
            <person name="Hug L.A."/>
            <person name="Thomas B.C."/>
            <person name="Sharon I."/>
            <person name="Castelle C.J."/>
            <person name="Singh A."/>
            <person name="Wilkins M.J."/>
            <person name="Williams K.H."/>
            <person name="Banfield J.F."/>
        </authorList>
    </citation>
    <scope>NUCLEOTIDE SEQUENCE [LARGE SCALE GENOMIC DNA]</scope>
</reference>
<accession>A0A0G1XYW0</accession>
<name>A0A0G1XYW0_9BACT</name>
<evidence type="ECO:0000313" key="2">
    <source>
        <dbReference type="Proteomes" id="UP000034637"/>
    </source>
</evidence>
<sequence>MLVFKQRHFFWLVLVAVLAAGGYVYKSTVGLDKKVKVVPIETPAVYEVTYNEEFFHFPVIAVAKQITYIAEQDGGGMAYGGSWEVEGTVSQVMKWYVNALADAGWSTVSTPADPNDEALQVFEGIKGDRQMTLTVLKQGNANKVKIMVDLPFMSSAEKEYE</sequence>
<proteinExistence type="predicted"/>
<gene>
    <name evidence="1" type="ORF">UY33_C0030G0016</name>
</gene>
<comment type="caution">
    <text evidence="1">The sequence shown here is derived from an EMBL/GenBank/DDBJ whole genome shotgun (WGS) entry which is preliminary data.</text>
</comment>
<protein>
    <submittedName>
        <fullName evidence="1">Uncharacterized protein</fullName>
    </submittedName>
</protein>
<organism evidence="1 2">
    <name type="scientific">Candidatus Amesbacteria bacterium GW2011_GWA1_48_9</name>
    <dbReference type="NCBI Taxonomy" id="1618355"/>
    <lineage>
        <taxon>Bacteria</taxon>
        <taxon>Candidatus Amesiibacteriota</taxon>
    </lineage>
</organism>